<dbReference type="Proteomes" id="UP000769157">
    <property type="component" value="Unassembled WGS sequence"/>
</dbReference>
<dbReference type="InterPro" id="IPR006689">
    <property type="entry name" value="Small_GTPase_ARF/SAR"/>
</dbReference>
<dbReference type="GO" id="GO:0005525">
    <property type="term" value="F:GTP binding"/>
    <property type="evidence" value="ECO:0007669"/>
    <property type="project" value="UniProtKB-KW"/>
</dbReference>
<dbReference type="RefSeq" id="XP_046058729.1">
    <property type="nucleotide sequence ID" value="XM_046207754.1"/>
</dbReference>
<dbReference type="SMART" id="SM00177">
    <property type="entry name" value="ARF"/>
    <property type="match status" value="1"/>
</dbReference>
<dbReference type="SUPFAM" id="SSF52540">
    <property type="entry name" value="P-loop containing nucleoside triphosphate hydrolases"/>
    <property type="match status" value="1"/>
</dbReference>
<feature type="binding site" evidence="3">
    <location>
        <begin position="78"/>
        <end position="81"/>
    </location>
    <ligand>
        <name>GTP</name>
        <dbReference type="ChEBI" id="CHEBI:37565"/>
    </ligand>
</feature>
<dbReference type="Pfam" id="PF00025">
    <property type="entry name" value="Arf"/>
    <property type="match status" value="1"/>
</dbReference>
<gene>
    <name evidence="4" type="ORF">OGAPHI_006465</name>
</gene>
<name>A0A9P8NYL4_9ASCO</name>
<dbReference type="GeneID" id="70238429"/>
<dbReference type="PROSITE" id="PS51417">
    <property type="entry name" value="ARF"/>
    <property type="match status" value="1"/>
</dbReference>
<dbReference type="InterPro" id="IPR027417">
    <property type="entry name" value="P-loop_NTPase"/>
</dbReference>
<accession>A0A9P8NYL4</accession>
<dbReference type="PANTHER" id="PTHR45697">
    <property type="entry name" value="ADP-RIBOSYLATION FACTOR-LIKE PROTEIN 2-RELATED"/>
    <property type="match status" value="1"/>
</dbReference>
<dbReference type="OrthoDB" id="2011769at2759"/>
<dbReference type="Gene3D" id="3.40.50.300">
    <property type="entry name" value="P-loop containing nucleotide triphosphate hydrolases"/>
    <property type="match status" value="1"/>
</dbReference>
<organism evidence="4 5">
    <name type="scientific">Ogataea philodendri</name>
    <dbReference type="NCBI Taxonomy" id="1378263"/>
    <lineage>
        <taxon>Eukaryota</taxon>
        <taxon>Fungi</taxon>
        <taxon>Dikarya</taxon>
        <taxon>Ascomycota</taxon>
        <taxon>Saccharomycotina</taxon>
        <taxon>Pichiomycetes</taxon>
        <taxon>Pichiales</taxon>
        <taxon>Pichiaceae</taxon>
        <taxon>Ogataea</taxon>
    </lineage>
</organism>
<protein>
    <submittedName>
        <fullName evidence="4">Uncharacterized protein</fullName>
    </submittedName>
</protein>
<keyword evidence="1 3" id="KW-0547">Nucleotide-binding</keyword>
<keyword evidence="2 3" id="KW-0342">GTP-binding</keyword>
<evidence type="ECO:0000256" key="1">
    <source>
        <dbReference type="ARBA" id="ARBA00022741"/>
    </source>
</evidence>
<dbReference type="GO" id="GO:0003924">
    <property type="term" value="F:GTPase activity"/>
    <property type="evidence" value="ECO:0007669"/>
    <property type="project" value="InterPro"/>
</dbReference>
<evidence type="ECO:0000256" key="3">
    <source>
        <dbReference type="PIRSR" id="PIRSR606689-1"/>
    </source>
</evidence>
<evidence type="ECO:0000313" key="5">
    <source>
        <dbReference type="Proteomes" id="UP000769157"/>
    </source>
</evidence>
<dbReference type="EMBL" id="JAEUBE010000439">
    <property type="protein sequence ID" value="KAH3661616.1"/>
    <property type="molecule type" value="Genomic_DNA"/>
</dbReference>
<evidence type="ECO:0000313" key="4">
    <source>
        <dbReference type="EMBL" id="KAH3661616.1"/>
    </source>
</evidence>
<reference evidence="4" key="2">
    <citation type="submission" date="2021-01" db="EMBL/GenBank/DDBJ databases">
        <authorList>
            <person name="Schikora-Tamarit M.A."/>
        </authorList>
    </citation>
    <scope>NUCLEOTIDE SEQUENCE</scope>
    <source>
        <strain evidence="4">CBS6075</strain>
    </source>
</reference>
<reference evidence="4" key="1">
    <citation type="journal article" date="2021" name="Open Biol.">
        <title>Shared evolutionary footprints suggest mitochondrial oxidative damage underlies multiple complex I losses in fungi.</title>
        <authorList>
            <person name="Schikora-Tamarit M.A."/>
            <person name="Marcet-Houben M."/>
            <person name="Nosek J."/>
            <person name="Gabaldon T."/>
        </authorList>
    </citation>
    <scope>NUCLEOTIDE SEQUENCE</scope>
    <source>
        <strain evidence="4">CBS6075</strain>
    </source>
</reference>
<feature type="binding site" evidence="3">
    <location>
        <position position="22"/>
    </location>
    <ligand>
        <name>GTP</name>
        <dbReference type="ChEBI" id="CHEBI:37565"/>
    </ligand>
</feature>
<dbReference type="InterPro" id="IPR044612">
    <property type="entry name" value="ARL2/3"/>
</dbReference>
<sequence length="139" mass="16133">MGFDISTVQYAGFNINVWDIGGQTSLRAFWFNYFEKTDFLMWVIDSSSLHRLHESFTEFSKVLSEDRLAGCGVIVMVNKMDLYQGNVDELRAEIVKLLGLDQLENHSWQIVLGSAYTGENIQYALDWITKEYETRYLIL</sequence>
<proteinExistence type="predicted"/>
<dbReference type="AlphaFoldDB" id="A0A9P8NYL4"/>
<comment type="caution">
    <text evidence="4">The sequence shown here is derived from an EMBL/GenBank/DDBJ whole genome shotgun (WGS) entry which is preliminary data.</text>
</comment>
<evidence type="ECO:0000256" key="2">
    <source>
        <dbReference type="ARBA" id="ARBA00023134"/>
    </source>
</evidence>
<keyword evidence="5" id="KW-1185">Reference proteome</keyword>